<keyword evidence="2" id="KW-1185">Reference proteome</keyword>
<organism evidence="1 2">
    <name type="scientific">Paludisphaera mucosa</name>
    <dbReference type="NCBI Taxonomy" id="3030827"/>
    <lineage>
        <taxon>Bacteria</taxon>
        <taxon>Pseudomonadati</taxon>
        <taxon>Planctomycetota</taxon>
        <taxon>Planctomycetia</taxon>
        <taxon>Isosphaerales</taxon>
        <taxon>Isosphaeraceae</taxon>
        <taxon>Paludisphaera</taxon>
    </lineage>
</organism>
<proteinExistence type="predicted"/>
<dbReference type="SUPFAM" id="SSF53335">
    <property type="entry name" value="S-adenosyl-L-methionine-dependent methyltransferases"/>
    <property type="match status" value="1"/>
</dbReference>
<reference evidence="1 2" key="1">
    <citation type="submission" date="2023-03" db="EMBL/GenBank/DDBJ databases">
        <title>Paludisphaera mucosa sp. nov. a novel planctomycete from northern fen.</title>
        <authorList>
            <person name="Ivanova A."/>
        </authorList>
    </citation>
    <scope>NUCLEOTIDE SEQUENCE [LARGE SCALE GENOMIC DNA]</scope>
    <source>
        <strain evidence="1 2">Pla2</strain>
    </source>
</reference>
<keyword evidence="1" id="KW-0489">Methyltransferase</keyword>
<protein>
    <submittedName>
        <fullName evidence="1">Methyltransferase domain-containing protein</fullName>
    </submittedName>
</protein>
<keyword evidence="1" id="KW-0808">Transferase</keyword>
<sequence length="286" mass="32569">MSILGLKATRPRAADGTIPIRPDHQAEAALIRELWARQKASAAADVLDEEEQGYLDAHFAMPLTLRRRLAMIDWLAREIRPGDRVLEWGCRHGVDSCIYRRRFGSSLELHGCDYVEPEAYRPFHEYSGLQYQTVRHPYQLDYRDGFFDVVTSNGVWEHVLDEANSLPELFRVLRPGGLFLVACLPNRYSYTEALQRRLGHAAHDRLYTIGSASDQLRASGFEVLAWERRLLVPTMLNGFPRLVKSAYGKLHGAVWGLNGVLERVWPVNLIASNLMFVARRPRSADA</sequence>
<dbReference type="RefSeq" id="WP_277862565.1">
    <property type="nucleotide sequence ID" value="NZ_JARRAG010000002.1"/>
</dbReference>
<dbReference type="EMBL" id="JARRAG010000002">
    <property type="protein sequence ID" value="MDG3006265.1"/>
    <property type="molecule type" value="Genomic_DNA"/>
</dbReference>
<evidence type="ECO:0000313" key="1">
    <source>
        <dbReference type="EMBL" id="MDG3006265.1"/>
    </source>
</evidence>
<name>A0ABT6FFV2_9BACT</name>
<dbReference type="Gene3D" id="3.40.50.150">
    <property type="entry name" value="Vaccinia Virus protein VP39"/>
    <property type="match status" value="1"/>
</dbReference>
<comment type="caution">
    <text evidence="1">The sequence shown here is derived from an EMBL/GenBank/DDBJ whole genome shotgun (WGS) entry which is preliminary data.</text>
</comment>
<dbReference type="Proteomes" id="UP001216907">
    <property type="component" value="Unassembled WGS sequence"/>
</dbReference>
<dbReference type="Pfam" id="PF13489">
    <property type="entry name" value="Methyltransf_23"/>
    <property type="match status" value="1"/>
</dbReference>
<evidence type="ECO:0000313" key="2">
    <source>
        <dbReference type="Proteomes" id="UP001216907"/>
    </source>
</evidence>
<dbReference type="InterPro" id="IPR029063">
    <property type="entry name" value="SAM-dependent_MTases_sf"/>
</dbReference>
<dbReference type="CDD" id="cd02440">
    <property type="entry name" value="AdoMet_MTases"/>
    <property type="match status" value="1"/>
</dbReference>
<gene>
    <name evidence="1" type="ORF">PZE19_21050</name>
</gene>
<accession>A0ABT6FFV2</accession>
<dbReference type="GO" id="GO:0032259">
    <property type="term" value="P:methylation"/>
    <property type="evidence" value="ECO:0007669"/>
    <property type="project" value="UniProtKB-KW"/>
</dbReference>
<dbReference type="GO" id="GO:0008168">
    <property type="term" value="F:methyltransferase activity"/>
    <property type="evidence" value="ECO:0007669"/>
    <property type="project" value="UniProtKB-KW"/>
</dbReference>